<protein>
    <recommendedName>
        <fullName evidence="3">Nucleotidyltransferase family protein</fullName>
    </recommendedName>
</protein>
<accession>A0A1Z4VSQ1</accession>
<evidence type="ECO:0000313" key="1">
    <source>
        <dbReference type="EMBL" id="BAZ94670.1"/>
    </source>
</evidence>
<reference evidence="1 2" key="1">
    <citation type="submission" date="2017-05" db="EMBL/GenBank/DDBJ databases">
        <title>Thiocyanate degradation by Thiohalobacter thiocyanaticus FOKN1.</title>
        <authorList>
            <person name="Oshiki M."/>
            <person name="Fukushima T."/>
            <person name="Kawano S."/>
            <person name="Nakagawa J."/>
        </authorList>
    </citation>
    <scope>NUCLEOTIDE SEQUENCE [LARGE SCALE GENOMIC DNA]</scope>
    <source>
        <strain evidence="1 2">FOKN1</strain>
    </source>
</reference>
<dbReference type="Proteomes" id="UP000218765">
    <property type="component" value="Chromosome"/>
</dbReference>
<sequence length="358" mass="40124">MPDTGLPLLVRVLRAPEVAATLDAPAWERLIRQARHANLLARLAHQVAAVCEPAALPPPVQRHLDSARNFAAAHARVVRWEVNRIRRALAPLGVPVVLLKGAAYLMSGSPVAIGRVFSDVDILVPRAQLDAVEESLYWAGWLTTHHDAYDQRYYRQWMHELPPLRHVRRRTVLDVHHNILPETARLSPDPEKLLAAAECIDAPELHVLSAEDRILHSATHLFHDGEFEHGLRDLVDLDGLLRAAAGTSPDVWERLPVRAGELQLSRPLAYALRYCREILGTPVPDALLQWTDRALPGQGVRGLMDALMARALRPPHPDCDDAFSPLARWLLYLRGHALRMPPQLLLPHLVRKAVRSEE</sequence>
<dbReference type="OrthoDB" id="5497963at2"/>
<evidence type="ECO:0000313" key="2">
    <source>
        <dbReference type="Proteomes" id="UP000218765"/>
    </source>
</evidence>
<gene>
    <name evidence="1" type="ORF">FOKN1_2296</name>
</gene>
<organism evidence="1 2">
    <name type="scientific">Thiohalobacter thiocyanaticus</name>
    <dbReference type="NCBI Taxonomy" id="585455"/>
    <lineage>
        <taxon>Bacteria</taxon>
        <taxon>Pseudomonadati</taxon>
        <taxon>Pseudomonadota</taxon>
        <taxon>Gammaproteobacteria</taxon>
        <taxon>Thiohalobacterales</taxon>
        <taxon>Thiohalobacteraceae</taxon>
        <taxon>Thiohalobacter</taxon>
    </lineage>
</organism>
<name>A0A1Z4VSQ1_9GAMM</name>
<keyword evidence="2" id="KW-1185">Reference proteome</keyword>
<dbReference type="KEGG" id="ttc:FOKN1_2296"/>
<dbReference type="Pfam" id="PF14907">
    <property type="entry name" value="NTP_transf_5"/>
    <property type="match status" value="1"/>
</dbReference>
<dbReference type="RefSeq" id="WP_096366739.1">
    <property type="nucleotide sequence ID" value="NZ_AP018052.1"/>
</dbReference>
<evidence type="ECO:0008006" key="3">
    <source>
        <dbReference type="Google" id="ProtNLM"/>
    </source>
</evidence>
<proteinExistence type="predicted"/>
<dbReference type="InterPro" id="IPR039498">
    <property type="entry name" value="NTP_transf_5"/>
</dbReference>
<dbReference type="AlphaFoldDB" id="A0A1Z4VSQ1"/>
<dbReference type="EMBL" id="AP018052">
    <property type="protein sequence ID" value="BAZ94670.1"/>
    <property type="molecule type" value="Genomic_DNA"/>
</dbReference>